<dbReference type="PANTHER" id="PTHR11573">
    <property type="entry name" value="RIBONUCLEOSIDE-DIPHOSPHATE REDUCTASE LARGE CHAIN"/>
    <property type="match status" value="1"/>
</dbReference>
<comment type="catalytic activity">
    <reaction evidence="8 10">
        <text>a 2'-deoxyribonucleoside 5'-diphosphate + [thioredoxin]-disulfide + H2O = a ribonucleoside 5'-diphosphate + [thioredoxin]-dithiol</text>
        <dbReference type="Rhea" id="RHEA:23252"/>
        <dbReference type="Rhea" id="RHEA-COMP:10698"/>
        <dbReference type="Rhea" id="RHEA-COMP:10700"/>
        <dbReference type="ChEBI" id="CHEBI:15377"/>
        <dbReference type="ChEBI" id="CHEBI:29950"/>
        <dbReference type="ChEBI" id="CHEBI:50058"/>
        <dbReference type="ChEBI" id="CHEBI:57930"/>
        <dbReference type="ChEBI" id="CHEBI:73316"/>
        <dbReference type="EC" id="1.17.4.1"/>
    </reaction>
</comment>
<protein>
    <recommendedName>
        <fullName evidence="2 10">Ribonucleoside-diphosphate reductase</fullName>
        <ecNumber evidence="2 10">1.17.4.1</ecNumber>
    </recommendedName>
</protein>
<dbReference type="GO" id="GO:0005971">
    <property type="term" value="C:ribonucleoside-diphosphate reductase complex"/>
    <property type="evidence" value="ECO:0007669"/>
    <property type="project" value="TreeGrafter"/>
</dbReference>
<dbReference type="Pfam" id="PF00317">
    <property type="entry name" value="Ribonuc_red_lgN"/>
    <property type="match status" value="1"/>
</dbReference>
<keyword evidence="7 10" id="KW-0215">Deoxyribonucleotide synthesis</keyword>
<evidence type="ECO:0000313" key="14">
    <source>
        <dbReference type="Proteomes" id="UP000324973"/>
    </source>
</evidence>
<evidence type="ECO:0000256" key="5">
    <source>
        <dbReference type="ARBA" id="ARBA00022840"/>
    </source>
</evidence>
<dbReference type="GO" id="GO:0009263">
    <property type="term" value="P:deoxyribonucleotide biosynthetic process"/>
    <property type="evidence" value="ECO:0007669"/>
    <property type="project" value="UniProtKB-KW"/>
</dbReference>
<dbReference type="PROSITE" id="PS51161">
    <property type="entry name" value="ATP_CONE"/>
    <property type="match status" value="1"/>
</dbReference>
<dbReference type="InterPro" id="IPR005144">
    <property type="entry name" value="ATP-cone_dom"/>
</dbReference>
<reference evidence="13 14" key="1">
    <citation type="submission" date="2019-08" db="EMBL/GenBank/DDBJ databases">
        <title>Luteimonas viscosus sp. nov., isolated from soil of a sunflower field.</title>
        <authorList>
            <person name="Jianli Z."/>
            <person name="Ying Z."/>
        </authorList>
    </citation>
    <scope>NUCLEOTIDE SEQUENCE [LARGE SCALE GENOMIC DNA]</scope>
    <source>
        <strain evidence="13 14">XBU10</strain>
    </source>
</reference>
<comment type="function">
    <text evidence="10">Provides the precursors necessary for DNA synthesis. Catalyzes the biosynthesis of deoxyribonucleotides from the corresponding ribonucleotides.</text>
</comment>
<evidence type="ECO:0000256" key="2">
    <source>
        <dbReference type="ARBA" id="ARBA00012274"/>
    </source>
</evidence>
<dbReference type="UniPathway" id="UPA00326"/>
<dbReference type="Gene3D" id="3.20.70.20">
    <property type="match status" value="1"/>
</dbReference>
<keyword evidence="5 9" id="KW-0067">ATP-binding</keyword>
<dbReference type="InterPro" id="IPR013346">
    <property type="entry name" value="NrdE_NrdA_C"/>
</dbReference>
<feature type="domain" description="ATP-cone" evidence="12">
    <location>
        <begin position="56"/>
        <end position="149"/>
    </location>
</feature>
<accession>A0A5D4XUB6</accession>
<dbReference type="OrthoDB" id="9762933at2"/>
<evidence type="ECO:0000259" key="12">
    <source>
        <dbReference type="PROSITE" id="PS51161"/>
    </source>
</evidence>
<evidence type="ECO:0000256" key="3">
    <source>
        <dbReference type="ARBA" id="ARBA00022533"/>
    </source>
</evidence>
<comment type="caution">
    <text evidence="13">The sequence shown here is derived from an EMBL/GenBank/DDBJ whole genome shotgun (WGS) entry which is preliminary data.</text>
</comment>
<dbReference type="InterPro" id="IPR008926">
    <property type="entry name" value="RNR_R1-su_N"/>
</dbReference>
<dbReference type="PRINTS" id="PR01183">
    <property type="entry name" value="RIBORDTASEM1"/>
</dbReference>
<dbReference type="InterPro" id="IPR000788">
    <property type="entry name" value="RNR_lg_C"/>
</dbReference>
<keyword evidence="3" id="KW-0021">Allosteric enzyme</keyword>
<dbReference type="SUPFAM" id="SSF48168">
    <property type="entry name" value="R1 subunit of ribonucleotide reductase, N-terminal domain"/>
    <property type="match status" value="1"/>
</dbReference>
<evidence type="ECO:0000256" key="1">
    <source>
        <dbReference type="ARBA" id="ARBA00010406"/>
    </source>
</evidence>
<dbReference type="EC" id="1.17.4.1" evidence="2 10"/>
<dbReference type="InterPro" id="IPR013509">
    <property type="entry name" value="RNR_lsu_N"/>
</dbReference>
<evidence type="ECO:0000256" key="11">
    <source>
        <dbReference type="SAM" id="MobiDB-lite"/>
    </source>
</evidence>
<dbReference type="Pfam" id="PF02867">
    <property type="entry name" value="Ribonuc_red_lgC"/>
    <property type="match status" value="1"/>
</dbReference>
<name>A0A5D4XUB6_9GAMM</name>
<organism evidence="13 14">
    <name type="scientific">Luteimonas viscosa</name>
    <dbReference type="NCBI Taxonomy" id="1132694"/>
    <lineage>
        <taxon>Bacteria</taxon>
        <taxon>Pseudomonadati</taxon>
        <taxon>Pseudomonadota</taxon>
        <taxon>Gammaproteobacteria</taxon>
        <taxon>Lysobacterales</taxon>
        <taxon>Lysobacteraceae</taxon>
        <taxon>Luteimonas</taxon>
    </lineage>
</organism>
<dbReference type="FunFam" id="3.20.70.20:FF:000014">
    <property type="entry name" value="Ribonucleoside-diphosphate reductase"/>
    <property type="match status" value="1"/>
</dbReference>
<dbReference type="NCBIfam" id="NF006665">
    <property type="entry name" value="PRK09209.1"/>
    <property type="match status" value="1"/>
</dbReference>
<proteinExistence type="inferred from homology"/>
<evidence type="ECO:0000313" key="13">
    <source>
        <dbReference type="EMBL" id="TYT27575.1"/>
    </source>
</evidence>
<keyword evidence="4 9" id="KW-0547">Nucleotide-binding</keyword>
<dbReference type="AlphaFoldDB" id="A0A5D4XUB6"/>
<dbReference type="GO" id="GO:0005524">
    <property type="term" value="F:ATP binding"/>
    <property type="evidence" value="ECO:0007669"/>
    <property type="project" value="UniProtKB-UniRule"/>
</dbReference>
<keyword evidence="14" id="KW-1185">Reference proteome</keyword>
<dbReference type="EMBL" id="VTFT01000001">
    <property type="protein sequence ID" value="TYT27575.1"/>
    <property type="molecule type" value="Genomic_DNA"/>
</dbReference>
<evidence type="ECO:0000256" key="10">
    <source>
        <dbReference type="RuleBase" id="RU003410"/>
    </source>
</evidence>
<dbReference type="Proteomes" id="UP000324973">
    <property type="component" value="Unassembled WGS sequence"/>
</dbReference>
<evidence type="ECO:0000256" key="8">
    <source>
        <dbReference type="ARBA" id="ARBA00047754"/>
    </source>
</evidence>
<dbReference type="InterPro" id="IPR039718">
    <property type="entry name" value="Rrm1"/>
</dbReference>
<dbReference type="NCBIfam" id="TIGR02506">
    <property type="entry name" value="NrdE_NrdA"/>
    <property type="match status" value="1"/>
</dbReference>
<dbReference type="PANTHER" id="PTHR11573:SF6">
    <property type="entry name" value="RIBONUCLEOSIDE-DIPHOSPHATE REDUCTASE LARGE SUBUNIT"/>
    <property type="match status" value="1"/>
</dbReference>
<comment type="similarity">
    <text evidence="1 10">Belongs to the ribonucleoside diphosphate reductase large chain family.</text>
</comment>
<feature type="region of interest" description="Disordered" evidence="11">
    <location>
        <begin position="1"/>
        <end position="41"/>
    </location>
</feature>
<evidence type="ECO:0000256" key="9">
    <source>
        <dbReference type="PROSITE-ProRule" id="PRU00492"/>
    </source>
</evidence>
<evidence type="ECO:0000256" key="4">
    <source>
        <dbReference type="ARBA" id="ARBA00022741"/>
    </source>
</evidence>
<dbReference type="PROSITE" id="PS00089">
    <property type="entry name" value="RIBORED_LARGE"/>
    <property type="match status" value="1"/>
</dbReference>
<sequence>MPASAPVATGATRDTDRPAPSLTGTTASADDVDDTVPPPRASDLAVAQDSAQDVATWITKEAGNRRIPYDRARLERSIDRVHAEFPQLDIFDYKRSVFGFVERKDAVNADDLVDHLIREAEARVDVAAPEWEMFAARIYLHRLYKRASRNRFYDAGEKYGSYVGLQESLADRNVYSNDILRAYSKEELQEAGRMIDPERDKLFAYNGLYLLATRYLATDTSRAVYELPQERWLTIALYLMQDELTPGKGGRERRMQLVGEAYWALSNLYMTVATPTLQNAGKTGGQLSSCFIDTVDDSLQGIYDSNTDIARVSKGGGGVGAYMGYVRSSGSSIRGVPNSSGGVVPWVKQLNNTAVSVDQLGQRKGAVAVYLDVWHRDIEAFLDLRLNNGDQRLRAHDVFTSVCIPDLFMEAVERRGDWYLFDPHEVKRIKGWYLQDCFDEKKGEGTFRRRYEEVVADERIARRTVKAIDIFKRIMVSQLETGNPFMFYRDEVNRKNPNKHAGMVYSSNLCTEILQNMSPTRLMQEIISGNQIVTTKQAGDFVVCNLSSVNLGRAVLPPEGQGDLITDVLERLIPIQVRMLDNVIDLNDLPVPQATITNAKYRAIGLGTFGWHHLLALKGIHWNSPEAEDYSDTLYERINYLTIQASMALAKEKGTYPVFSGSDWHTGAYFRDRGYHSPAWLELAAQVAVNGVRNGWLLAVAPNMSTAQIAGSTASIDPIYSAFYYEEKKDYRRPVAAPGLSLETWPYYEKGAYKLDQFASVRQNARRQRHVDQSISFNFYVPSTIRAGTLLDLHLTAWREGLKTTYYVRSNDIDIAECEWCSS</sequence>
<dbReference type="GO" id="GO:0004748">
    <property type="term" value="F:ribonucleoside-diphosphate reductase activity, thioredoxin disulfide as acceptor"/>
    <property type="evidence" value="ECO:0007669"/>
    <property type="project" value="UniProtKB-EC"/>
</dbReference>
<dbReference type="SUPFAM" id="SSF51998">
    <property type="entry name" value="PFL-like glycyl radical enzymes"/>
    <property type="match status" value="1"/>
</dbReference>
<gene>
    <name evidence="13" type="ORF">FZO89_09890</name>
</gene>
<keyword evidence="6 10" id="KW-0560">Oxidoreductase</keyword>
<evidence type="ECO:0000256" key="6">
    <source>
        <dbReference type="ARBA" id="ARBA00023002"/>
    </source>
</evidence>
<dbReference type="CDD" id="cd01679">
    <property type="entry name" value="RNR_I"/>
    <property type="match status" value="1"/>
</dbReference>
<evidence type="ECO:0000256" key="7">
    <source>
        <dbReference type="ARBA" id="ARBA00023116"/>
    </source>
</evidence>